<dbReference type="Proteomes" id="UP000077671">
    <property type="component" value="Unassembled WGS sequence"/>
</dbReference>
<dbReference type="AlphaFoldDB" id="A0A8T8TM75"/>
<comment type="caution">
    <text evidence="2">The sequence shown here is derived from an EMBL/GenBank/DDBJ whole genome shotgun (WGS) entry which is preliminary data.</text>
</comment>
<keyword evidence="1" id="KW-0732">Signal</keyword>
<evidence type="ECO:0000313" key="2">
    <source>
        <dbReference type="EMBL" id="KAE8261993.1"/>
    </source>
</evidence>
<accession>A0A8T8TM75</accession>
<protein>
    <submittedName>
        <fullName evidence="2">Uncharacterized protein</fullName>
    </submittedName>
</protein>
<reference evidence="2" key="1">
    <citation type="submission" date="2016-04" db="EMBL/GenBank/DDBJ databases">
        <authorList>
            <person name="Nguyen H.D."/>
            <person name="Kesanakurti P."/>
            <person name="Cullis J."/>
            <person name="Levesque C.A."/>
            <person name="Hambleton S."/>
        </authorList>
    </citation>
    <scope>NUCLEOTIDE SEQUENCE</scope>
    <source>
        <strain evidence="2">DAOMC 238032</strain>
    </source>
</reference>
<evidence type="ECO:0000313" key="3">
    <source>
        <dbReference type="Proteomes" id="UP000077671"/>
    </source>
</evidence>
<evidence type="ECO:0000256" key="1">
    <source>
        <dbReference type="SAM" id="SignalP"/>
    </source>
</evidence>
<feature type="signal peptide" evidence="1">
    <location>
        <begin position="1"/>
        <end position="23"/>
    </location>
</feature>
<organism evidence="2 3">
    <name type="scientific">Tilletia caries</name>
    <name type="common">wheat bunt fungus</name>
    <dbReference type="NCBI Taxonomy" id="13290"/>
    <lineage>
        <taxon>Eukaryota</taxon>
        <taxon>Fungi</taxon>
        <taxon>Dikarya</taxon>
        <taxon>Basidiomycota</taxon>
        <taxon>Ustilaginomycotina</taxon>
        <taxon>Exobasidiomycetes</taxon>
        <taxon>Tilletiales</taxon>
        <taxon>Tilletiaceae</taxon>
        <taxon>Tilletia</taxon>
    </lineage>
</organism>
<name>A0A8T8TM75_9BASI</name>
<gene>
    <name evidence="2" type="ORF">A4X03_0g2807</name>
</gene>
<feature type="chain" id="PRO_5035929898" evidence="1">
    <location>
        <begin position="24"/>
        <end position="128"/>
    </location>
</feature>
<reference evidence="2" key="2">
    <citation type="journal article" date="2019" name="IMA Fungus">
        <title>Genome sequencing and comparison of five Tilletia species to identify candidate genes for the detection of regulated species infecting wheat.</title>
        <authorList>
            <person name="Nguyen H.D.T."/>
            <person name="Sultana T."/>
            <person name="Kesanakurti P."/>
            <person name="Hambleton S."/>
        </authorList>
    </citation>
    <scope>NUCLEOTIDE SEQUENCE</scope>
    <source>
        <strain evidence="2">DAOMC 238032</strain>
    </source>
</reference>
<dbReference type="EMBL" id="LWDD02000293">
    <property type="protein sequence ID" value="KAE8261993.1"/>
    <property type="molecule type" value="Genomic_DNA"/>
</dbReference>
<sequence>MVHIRALALLPLALLVLATCAASAPAPAPGPAPKTVSLSSLGLPLPQARTLQARALPHPVNPQEVAQRIELFEQIGNELQNNIDVITTQLELLERQGVTEGVSVTRALLRQWQENLSQVARELHNLRG</sequence>
<proteinExistence type="predicted"/>